<gene>
    <name evidence="1" type="ORF">TH66_14520</name>
</gene>
<evidence type="ECO:0000313" key="1">
    <source>
        <dbReference type="EMBL" id="KWX00131.1"/>
    </source>
</evidence>
<proteinExistence type="predicted"/>
<comment type="caution">
    <text evidence="1">The sequence shown here is derived from an EMBL/GenBank/DDBJ whole genome shotgun (WGS) entry which is preliminary data.</text>
</comment>
<dbReference type="OrthoDB" id="5144898at2"/>
<accession>A0A132MQL7</accession>
<dbReference type="Proteomes" id="UP000070659">
    <property type="component" value="Unassembled WGS sequence"/>
</dbReference>
<name>A0A132MQL7_9ACTN</name>
<dbReference type="EMBL" id="JYIJ01000018">
    <property type="protein sequence ID" value="KWX00131.1"/>
    <property type="molecule type" value="Genomic_DNA"/>
</dbReference>
<organism evidence="1 2">
    <name type="scientific">Carbonactinospora thermoautotrophica</name>
    <dbReference type="NCBI Taxonomy" id="1469144"/>
    <lineage>
        <taxon>Bacteria</taxon>
        <taxon>Bacillati</taxon>
        <taxon>Actinomycetota</taxon>
        <taxon>Actinomycetes</taxon>
        <taxon>Kitasatosporales</taxon>
        <taxon>Carbonactinosporaceae</taxon>
        <taxon>Carbonactinospora</taxon>
    </lineage>
</organism>
<evidence type="ECO:0000313" key="2">
    <source>
        <dbReference type="Proteomes" id="UP000070659"/>
    </source>
</evidence>
<reference evidence="1 2" key="1">
    <citation type="submission" date="2015-02" db="EMBL/GenBank/DDBJ databases">
        <title>Physiological reanalysis, assessment of diazotrophy, and genome sequences of multiple isolates of Streptomyces thermoautotrophicus.</title>
        <authorList>
            <person name="MacKellar D.C."/>
            <person name="Lieber L."/>
            <person name="Norman J."/>
            <person name="Bolger A."/>
            <person name="Tobin C."/>
            <person name="Murray J.W."/>
            <person name="Prell J."/>
        </authorList>
    </citation>
    <scope>NUCLEOTIDE SEQUENCE [LARGE SCALE GENOMIC DNA]</scope>
    <source>
        <strain evidence="1 2">UBT1</strain>
    </source>
</reference>
<dbReference type="AlphaFoldDB" id="A0A132MQL7"/>
<dbReference type="RefSeq" id="WP_066888658.1">
    <property type="nucleotide sequence ID" value="NZ_JYIJ01000018.1"/>
</dbReference>
<protein>
    <submittedName>
        <fullName evidence="1">Uncharacterized protein</fullName>
    </submittedName>
</protein>
<sequence length="161" mass="18423">MRSFRHRLPERVRAALNLEPGERVLAAARADDGSYVVATDRALHRVPGVRIPWHDVDQARWDADTDTLHLLQDGEPRRAHRMRLERPGRLPETVRERVQSSIVISQRVRLSGKLGARIVGRRQPGREELLWRVLLDPGLDPDDPLVREAIEHALAELRAQT</sequence>
<dbReference type="PATRIC" id="fig|1469144.8.peg.1904"/>